<dbReference type="InterPro" id="IPR001806">
    <property type="entry name" value="Small_GTPase"/>
</dbReference>
<sequence length="188" mass="21018">MVVLHGKCVVVGEPTVGKSAVSQSFSADGTAFPKNYTMTIGVELSQKNLQVGENAQDLVNLFIFDSSGKEVFSDLSEPCWEKLSMFAVVFDVTNSKSFTSCQRWLKKLKKYFEPSKSIPGVLIGNKTDLEARRKISAEDATNFAQEHSLTYFECSAKDYVGIDAPFRHLAQKFLDLHQESNDLVQQFE</sequence>
<dbReference type="InterPro" id="IPR005225">
    <property type="entry name" value="Small_GTP-bd"/>
</dbReference>
<evidence type="ECO:0000313" key="3">
    <source>
        <dbReference type="EMBL" id="CAB3255332.1"/>
    </source>
</evidence>
<dbReference type="SMART" id="SM00175">
    <property type="entry name" value="RAB"/>
    <property type="match status" value="1"/>
</dbReference>
<accession>A0A6F9DFN8</accession>
<dbReference type="InterPro" id="IPR027417">
    <property type="entry name" value="P-loop_NTPase"/>
</dbReference>
<protein>
    <submittedName>
        <fullName evidence="3">Intraflagellar transport protein 27 homolog</fullName>
    </submittedName>
</protein>
<dbReference type="Pfam" id="PF00071">
    <property type="entry name" value="Ras"/>
    <property type="match status" value="1"/>
</dbReference>
<dbReference type="SUPFAM" id="SSF52540">
    <property type="entry name" value="P-loop containing nucleoside triphosphate hydrolases"/>
    <property type="match status" value="1"/>
</dbReference>
<dbReference type="SMART" id="SM00174">
    <property type="entry name" value="RHO"/>
    <property type="match status" value="1"/>
</dbReference>
<dbReference type="AlphaFoldDB" id="A0A6F9DFN8"/>
<dbReference type="PRINTS" id="PR00449">
    <property type="entry name" value="RASTRNSFRMNG"/>
</dbReference>
<keyword evidence="3" id="KW-0966">Cell projection</keyword>
<dbReference type="PROSITE" id="PS51419">
    <property type="entry name" value="RAB"/>
    <property type="match status" value="1"/>
</dbReference>
<evidence type="ECO:0000256" key="2">
    <source>
        <dbReference type="ARBA" id="ARBA00022741"/>
    </source>
</evidence>
<dbReference type="NCBIfam" id="TIGR00231">
    <property type="entry name" value="small_GTP"/>
    <property type="match status" value="1"/>
</dbReference>
<dbReference type="FunFam" id="3.40.50.300:FF:001447">
    <property type="entry name" value="Ras-related protein Rab-1B"/>
    <property type="match status" value="1"/>
</dbReference>
<dbReference type="Gene3D" id="3.40.50.300">
    <property type="entry name" value="P-loop containing nucleotide triphosphate hydrolases"/>
    <property type="match status" value="1"/>
</dbReference>
<keyword evidence="3" id="KW-0969">Cilium</keyword>
<dbReference type="PROSITE" id="PS51421">
    <property type="entry name" value="RAS"/>
    <property type="match status" value="1"/>
</dbReference>
<dbReference type="GO" id="GO:0003924">
    <property type="term" value="F:GTPase activity"/>
    <property type="evidence" value="ECO:0007669"/>
    <property type="project" value="InterPro"/>
</dbReference>
<name>A0A6F9DFN8_9ASCI</name>
<dbReference type="SMART" id="SM00173">
    <property type="entry name" value="RAS"/>
    <property type="match status" value="1"/>
</dbReference>
<keyword evidence="2" id="KW-0547">Nucleotide-binding</keyword>
<organism evidence="3">
    <name type="scientific">Phallusia mammillata</name>
    <dbReference type="NCBI Taxonomy" id="59560"/>
    <lineage>
        <taxon>Eukaryota</taxon>
        <taxon>Metazoa</taxon>
        <taxon>Chordata</taxon>
        <taxon>Tunicata</taxon>
        <taxon>Ascidiacea</taxon>
        <taxon>Phlebobranchia</taxon>
        <taxon>Ascidiidae</taxon>
        <taxon>Phallusia</taxon>
    </lineage>
</organism>
<dbReference type="EMBL" id="LR785936">
    <property type="protein sequence ID" value="CAB3255332.1"/>
    <property type="molecule type" value="mRNA"/>
</dbReference>
<comment type="similarity">
    <text evidence="1">Belongs to the small GTPase superfamily. Rab family.</text>
</comment>
<dbReference type="GO" id="GO:0005525">
    <property type="term" value="F:GTP binding"/>
    <property type="evidence" value="ECO:0007669"/>
    <property type="project" value="InterPro"/>
</dbReference>
<keyword evidence="3" id="KW-0282">Flagellum</keyword>
<dbReference type="PANTHER" id="PTHR47978">
    <property type="match status" value="1"/>
</dbReference>
<evidence type="ECO:0000256" key="1">
    <source>
        <dbReference type="ARBA" id="ARBA00006270"/>
    </source>
</evidence>
<proteinExistence type="evidence at transcript level"/>
<reference evidence="3" key="1">
    <citation type="submission" date="2020-04" db="EMBL/GenBank/DDBJ databases">
        <authorList>
            <person name="Neveu A P."/>
        </authorList>
    </citation>
    <scope>NUCLEOTIDE SEQUENCE</scope>
    <source>
        <tissue evidence="3">Whole embryo</tissue>
    </source>
</reference>
<gene>
    <name evidence="3" type="primary">Ift27</name>
</gene>